<evidence type="ECO:0000256" key="2">
    <source>
        <dbReference type="ARBA" id="ARBA00022692"/>
    </source>
</evidence>
<keyword evidence="4 5" id="KW-0472">Membrane</keyword>
<evidence type="ECO:0008006" key="8">
    <source>
        <dbReference type="Google" id="ProtNLM"/>
    </source>
</evidence>
<evidence type="ECO:0000256" key="3">
    <source>
        <dbReference type="ARBA" id="ARBA00022989"/>
    </source>
</evidence>
<comment type="caution">
    <text evidence="6">The sequence shown here is derived from an EMBL/GenBank/DDBJ whole genome shotgun (WGS) entry which is preliminary data.</text>
</comment>
<keyword evidence="2 5" id="KW-0812">Transmembrane</keyword>
<dbReference type="Proteomes" id="UP001328107">
    <property type="component" value="Unassembled WGS sequence"/>
</dbReference>
<evidence type="ECO:0000313" key="6">
    <source>
        <dbReference type="EMBL" id="GMR46284.1"/>
    </source>
</evidence>
<keyword evidence="3 5" id="KW-1133">Transmembrane helix</keyword>
<evidence type="ECO:0000256" key="4">
    <source>
        <dbReference type="ARBA" id="ARBA00023136"/>
    </source>
</evidence>
<dbReference type="EMBL" id="BTRK01000004">
    <property type="protein sequence ID" value="GMR46284.1"/>
    <property type="molecule type" value="Genomic_DNA"/>
</dbReference>
<feature type="transmembrane region" description="Helical" evidence="5">
    <location>
        <begin position="141"/>
        <end position="163"/>
    </location>
</feature>
<evidence type="ECO:0000256" key="5">
    <source>
        <dbReference type="SAM" id="Phobius"/>
    </source>
</evidence>
<feature type="transmembrane region" description="Helical" evidence="5">
    <location>
        <begin position="60"/>
        <end position="82"/>
    </location>
</feature>
<gene>
    <name evidence="6" type="ORF">PMAYCL1PPCAC_16479</name>
</gene>
<feature type="transmembrane region" description="Helical" evidence="5">
    <location>
        <begin position="102"/>
        <end position="120"/>
    </location>
</feature>
<name>A0AAN5CKY7_9BILA</name>
<sequence>LILQICELFVQPNIMIPQILCLHIAASSVGIVMLISMEWKRRTKKHLAHKSLTILMEMHGFWTFLLCLATLVNSSITMRAHLRMDSPSDLNVDASTCLVCRAPAMLGVLVSIFSQVAMAAERYRASNNLEKYEQTNGAVGISLNAIHIAAVALFWFIHCLFYGTGWRAIHCTVVNPTETPFNMSLAVI</sequence>
<keyword evidence="7" id="KW-1185">Reference proteome</keyword>
<dbReference type="Pfam" id="PF10292">
    <property type="entry name" value="7TM_GPCR_Srab"/>
    <property type="match status" value="1"/>
</dbReference>
<feature type="non-terminal residue" evidence="6">
    <location>
        <position position="1"/>
    </location>
</feature>
<dbReference type="GO" id="GO:0016020">
    <property type="term" value="C:membrane"/>
    <property type="evidence" value="ECO:0007669"/>
    <property type="project" value="UniProtKB-SubCell"/>
</dbReference>
<evidence type="ECO:0000256" key="1">
    <source>
        <dbReference type="ARBA" id="ARBA00004141"/>
    </source>
</evidence>
<dbReference type="InterPro" id="IPR019408">
    <property type="entry name" value="7TM_GPCR_serpentine_rcpt_Srab"/>
</dbReference>
<comment type="subcellular location">
    <subcellularLocation>
        <location evidence="1">Membrane</location>
        <topology evidence="1">Multi-pass membrane protein</topology>
    </subcellularLocation>
</comment>
<reference evidence="7" key="1">
    <citation type="submission" date="2022-10" db="EMBL/GenBank/DDBJ databases">
        <title>Genome assembly of Pristionchus species.</title>
        <authorList>
            <person name="Yoshida K."/>
            <person name="Sommer R.J."/>
        </authorList>
    </citation>
    <scope>NUCLEOTIDE SEQUENCE [LARGE SCALE GENOMIC DNA]</scope>
    <source>
        <strain evidence="7">RS5460</strain>
    </source>
</reference>
<dbReference type="AlphaFoldDB" id="A0AAN5CKY7"/>
<dbReference type="PANTHER" id="PTHR46561">
    <property type="entry name" value="SERPENTINE RECEPTOR, CLASS AB (CLASS A-LIKE)-RELATED"/>
    <property type="match status" value="1"/>
</dbReference>
<evidence type="ECO:0000313" key="7">
    <source>
        <dbReference type="Proteomes" id="UP001328107"/>
    </source>
</evidence>
<dbReference type="PANTHER" id="PTHR46561:SF11">
    <property type="entry name" value="SERPENTINE RECEPTOR CLASS ALPHA_BETA-14"/>
    <property type="match status" value="1"/>
</dbReference>
<accession>A0AAN5CKY7</accession>
<feature type="transmembrane region" description="Helical" evidence="5">
    <location>
        <begin position="15"/>
        <end position="39"/>
    </location>
</feature>
<organism evidence="6 7">
    <name type="scientific">Pristionchus mayeri</name>
    <dbReference type="NCBI Taxonomy" id="1317129"/>
    <lineage>
        <taxon>Eukaryota</taxon>
        <taxon>Metazoa</taxon>
        <taxon>Ecdysozoa</taxon>
        <taxon>Nematoda</taxon>
        <taxon>Chromadorea</taxon>
        <taxon>Rhabditida</taxon>
        <taxon>Rhabditina</taxon>
        <taxon>Diplogasteromorpha</taxon>
        <taxon>Diplogasteroidea</taxon>
        <taxon>Neodiplogasteridae</taxon>
        <taxon>Pristionchus</taxon>
    </lineage>
</organism>
<dbReference type="InterPro" id="IPR053286">
    <property type="entry name" value="Nematode_rcpt-like_srab"/>
</dbReference>
<proteinExistence type="predicted"/>
<protein>
    <recommendedName>
        <fullName evidence="8">G protein-coupled receptor</fullName>
    </recommendedName>
</protein>